<accession>X0ZAT0</accession>
<dbReference type="AlphaFoldDB" id="X0ZAT0"/>
<dbReference type="Pfam" id="PF25145">
    <property type="entry name" value="NfeD1b_N"/>
    <property type="match status" value="1"/>
</dbReference>
<feature type="domain" description="NfeD1b N-terminal" evidence="1">
    <location>
        <begin position="2"/>
        <end position="142"/>
    </location>
</feature>
<dbReference type="Gene3D" id="3.90.226.10">
    <property type="entry name" value="2-enoyl-CoA Hydratase, Chain A, domain 1"/>
    <property type="match status" value="1"/>
</dbReference>
<comment type="caution">
    <text evidence="2">The sequence shown here is derived from an EMBL/GenBank/DDBJ whole genome shotgun (WGS) entry which is preliminary data.</text>
</comment>
<dbReference type="EMBL" id="BARS01055418">
    <property type="protein sequence ID" value="GAG45481.1"/>
    <property type="molecule type" value="Genomic_DNA"/>
</dbReference>
<feature type="non-terminal residue" evidence="2">
    <location>
        <position position="154"/>
    </location>
</feature>
<dbReference type="SUPFAM" id="SSF52096">
    <property type="entry name" value="ClpP/crotonase"/>
    <property type="match status" value="1"/>
</dbReference>
<reference evidence="2" key="1">
    <citation type="journal article" date="2014" name="Front. Microbiol.">
        <title>High frequency of phylogenetically diverse reductive dehalogenase-homologous genes in deep subseafloor sedimentary metagenomes.</title>
        <authorList>
            <person name="Kawai M."/>
            <person name="Futagami T."/>
            <person name="Toyoda A."/>
            <person name="Takaki Y."/>
            <person name="Nishi S."/>
            <person name="Hori S."/>
            <person name="Arai W."/>
            <person name="Tsubouchi T."/>
            <person name="Morono Y."/>
            <person name="Uchiyama I."/>
            <person name="Ito T."/>
            <person name="Fujiyama A."/>
            <person name="Inagaki F."/>
            <person name="Takami H."/>
        </authorList>
    </citation>
    <scope>NUCLEOTIDE SEQUENCE</scope>
    <source>
        <strain evidence="2">Expedition CK06-06</strain>
    </source>
</reference>
<dbReference type="PANTHER" id="PTHR33507:SF4">
    <property type="entry name" value="NODULATION COMPETITIVENESS PROTEIN NFED"/>
    <property type="match status" value="1"/>
</dbReference>
<gene>
    <name evidence="2" type="ORF">S01H1_81821</name>
</gene>
<evidence type="ECO:0000313" key="2">
    <source>
        <dbReference type="EMBL" id="GAG45481.1"/>
    </source>
</evidence>
<name>X0ZAT0_9ZZZZ</name>
<dbReference type="InterPro" id="IPR052165">
    <property type="entry name" value="Membrane_assoc_protease"/>
</dbReference>
<dbReference type="InterPro" id="IPR056738">
    <property type="entry name" value="NfeD1b_N"/>
</dbReference>
<evidence type="ECO:0000259" key="1">
    <source>
        <dbReference type="Pfam" id="PF25145"/>
    </source>
</evidence>
<sequence>MVIELEGIINPGTAQFVTRGLRQAETSKLKLVIIRLDTPGGLSSSMRDIVKAILNAPMPVVVYVAPRGARAASAGVMITIAAHVAAMAPQTNIGAAHPVSAGGKEISKTMSEKVVNDMVAYARSIAKDRGRNEDWVEKAIRESVSITGEVAVKH</sequence>
<proteinExistence type="predicted"/>
<organism evidence="2">
    <name type="scientific">marine sediment metagenome</name>
    <dbReference type="NCBI Taxonomy" id="412755"/>
    <lineage>
        <taxon>unclassified sequences</taxon>
        <taxon>metagenomes</taxon>
        <taxon>ecological metagenomes</taxon>
    </lineage>
</organism>
<dbReference type="PANTHER" id="PTHR33507">
    <property type="entry name" value="INNER MEMBRANE PROTEIN YBBJ"/>
    <property type="match status" value="1"/>
</dbReference>
<dbReference type="CDD" id="cd07020">
    <property type="entry name" value="Clp_protease_NfeD_1"/>
    <property type="match status" value="1"/>
</dbReference>
<dbReference type="InterPro" id="IPR029045">
    <property type="entry name" value="ClpP/crotonase-like_dom_sf"/>
</dbReference>
<protein>
    <recommendedName>
        <fullName evidence="1">NfeD1b N-terminal domain-containing protein</fullName>
    </recommendedName>
</protein>